<dbReference type="InterPro" id="IPR011009">
    <property type="entry name" value="Kinase-like_dom_sf"/>
</dbReference>
<feature type="compositionally biased region" description="Polar residues" evidence="6">
    <location>
        <begin position="63"/>
        <end position="73"/>
    </location>
</feature>
<dbReference type="InterPro" id="IPR000719">
    <property type="entry name" value="Prot_kinase_dom"/>
</dbReference>
<feature type="region of interest" description="Disordered" evidence="6">
    <location>
        <begin position="57"/>
        <end position="91"/>
    </location>
</feature>
<keyword evidence="9" id="KW-1185">Reference proteome</keyword>
<accession>A0A9W8MXM3</accession>
<protein>
    <recommendedName>
        <fullName evidence="7">Protein kinase domain-containing protein</fullName>
    </recommendedName>
</protein>
<dbReference type="InterPro" id="IPR020946">
    <property type="entry name" value="Flavin_mOase-like"/>
</dbReference>
<dbReference type="FunFam" id="1.10.510.10:FF:000571">
    <property type="entry name" value="Maternal embryonic leucine zipper kinase"/>
    <property type="match status" value="1"/>
</dbReference>
<dbReference type="AlphaFoldDB" id="A0A9W8MXM3"/>
<dbReference type="PRINTS" id="PR00370">
    <property type="entry name" value="FMOXYGENASE"/>
</dbReference>
<gene>
    <name evidence="8" type="ORF">NLJ89_g4542</name>
</gene>
<evidence type="ECO:0000313" key="8">
    <source>
        <dbReference type="EMBL" id="KAJ3510667.1"/>
    </source>
</evidence>
<dbReference type="Proteomes" id="UP001148786">
    <property type="component" value="Unassembled WGS sequence"/>
</dbReference>
<feature type="domain" description="Protein kinase" evidence="7">
    <location>
        <begin position="22"/>
        <end position="330"/>
    </location>
</feature>
<evidence type="ECO:0000313" key="9">
    <source>
        <dbReference type="Proteomes" id="UP001148786"/>
    </source>
</evidence>
<dbReference type="SUPFAM" id="SSF51905">
    <property type="entry name" value="FAD/NAD(P)-binding domain"/>
    <property type="match status" value="1"/>
</dbReference>
<proteinExistence type="predicted"/>
<sequence>MMKNLSESLLPQPPSFNKKRSYDVHQVLGTGTFGKVMRATWHVPADQIAVAERGAAAEADPLQPSNKSKSTLSIKGLSISRPSSPGPGDKTLSGITKEVALKIIPKKKVKGNEASVWGEMEVLKGLDHPNIVKFYEWFESRTKYYLSFELAVGGELFERILTKGKFTEQDAVAVVRSVLKGVSYLHDHDIVHRDLKPENILYRTKDTESDIVIADFGIAKHLHSPDEQLHSLAGSFGYVAPEVLLKEGHGKPVDMWAVGIITYVLLCGYSPFRSDDVKILIKETTVAKIEFHDRYWKNVSDEAKDFIRLLLRPDPSERPTATQAVNDAWLTTYEASVEHDLSSGLRDHFDPKARWRSAIASARAISRLNSFGRASTGSSGGWMREDSSDEEIGPSAPAQLQNDPGANEFVKVTGPEEDAAPVRATQVAANPAPKPADAHEVKREDHEAAHPLVQEKKLPSNFFTEGAQIHAEPEAIRTTTTTSQAVYRSGGRPAMTQVLSSSARILVIGGGPAGLVTLRNLLERGQFDHVELYERRDDIGGVWHYDEPLEGDRDSNKPRWPSPAYKGLIGNVLPEFLGFSGHPFPEPPSSPHQPFPTLKETYNYLRRFAEPFLKDGKIKLNRQVVLVQEIGLGRGWQVVWRDWDHDGREVEEHWDAVVVGVGWWDNLVWPQTEGLDALRERGLAKHANSWRGPEGYEGKKALVVGNANSANDIAAQLAPVVHAPLYQSIRRPPFAKFVSLESERIVKVSAVSKYTLKEGDKFDALLTDGTLLADLDTVQLGTGYRPFPSFVHVLEKGVEGKLVPIVSDSTYPPRVPSLHRMVLYAYNSSLAFIGAPLPHTPFPIADLMSTWLTLAWRGEVSYPDTPEGRLVFEKERLEAVERVRQTVAGPSSLIVYSVLGPYEQEFAVGLRADIVKARPELDSVLPVWNDERTAVREAMYQIKYQSLEYARDHPGSSEENS</sequence>
<organism evidence="8 9">
    <name type="scientific">Agrocybe chaxingu</name>
    <dbReference type="NCBI Taxonomy" id="84603"/>
    <lineage>
        <taxon>Eukaryota</taxon>
        <taxon>Fungi</taxon>
        <taxon>Dikarya</taxon>
        <taxon>Basidiomycota</taxon>
        <taxon>Agaricomycotina</taxon>
        <taxon>Agaricomycetes</taxon>
        <taxon>Agaricomycetidae</taxon>
        <taxon>Agaricales</taxon>
        <taxon>Agaricineae</taxon>
        <taxon>Strophariaceae</taxon>
        <taxon>Agrocybe</taxon>
    </lineage>
</organism>
<keyword evidence="1" id="KW-0285">Flavoprotein</keyword>
<dbReference type="PANTHER" id="PTHR24347">
    <property type="entry name" value="SERINE/THREONINE-PROTEIN KINASE"/>
    <property type="match status" value="1"/>
</dbReference>
<dbReference type="SUPFAM" id="SSF56112">
    <property type="entry name" value="Protein kinase-like (PK-like)"/>
    <property type="match status" value="1"/>
</dbReference>
<dbReference type="Pfam" id="PF00743">
    <property type="entry name" value="FMO-like"/>
    <property type="match status" value="1"/>
</dbReference>
<evidence type="ECO:0000256" key="5">
    <source>
        <dbReference type="ARBA" id="ARBA00023002"/>
    </source>
</evidence>
<evidence type="ECO:0000256" key="1">
    <source>
        <dbReference type="ARBA" id="ARBA00022630"/>
    </source>
</evidence>
<evidence type="ECO:0000256" key="4">
    <source>
        <dbReference type="ARBA" id="ARBA00022840"/>
    </source>
</evidence>
<dbReference type="SMART" id="SM00220">
    <property type="entry name" value="S_TKc"/>
    <property type="match status" value="1"/>
</dbReference>
<evidence type="ECO:0000256" key="2">
    <source>
        <dbReference type="ARBA" id="ARBA00022741"/>
    </source>
</evidence>
<dbReference type="InterPro" id="IPR036188">
    <property type="entry name" value="FAD/NAD-bd_sf"/>
</dbReference>
<comment type="caution">
    <text evidence="8">The sequence shown here is derived from an EMBL/GenBank/DDBJ whole genome shotgun (WGS) entry which is preliminary data.</text>
</comment>
<dbReference type="InterPro" id="IPR000960">
    <property type="entry name" value="Flavin_mOase"/>
</dbReference>
<name>A0A9W8MXM3_9AGAR</name>
<dbReference type="CDD" id="cd05117">
    <property type="entry name" value="STKc_CAMK"/>
    <property type="match status" value="1"/>
</dbReference>
<keyword evidence="5" id="KW-0560">Oxidoreductase</keyword>
<reference evidence="8" key="1">
    <citation type="submission" date="2022-07" db="EMBL/GenBank/DDBJ databases">
        <title>Genome Sequence of Agrocybe chaxingu.</title>
        <authorList>
            <person name="Buettner E."/>
        </authorList>
    </citation>
    <scope>NUCLEOTIDE SEQUENCE</scope>
    <source>
        <strain evidence="8">MP-N11</strain>
    </source>
</reference>
<evidence type="ECO:0000256" key="6">
    <source>
        <dbReference type="SAM" id="MobiDB-lite"/>
    </source>
</evidence>
<dbReference type="OrthoDB" id="66881at2759"/>
<dbReference type="GO" id="GO:0004499">
    <property type="term" value="F:N,N-dimethylaniline monooxygenase activity"/>
    <property type="evidence" value="ECO:0007669"/>
    <property type="project" value="InterPro"/>
</dbReference>
<dbReference type="Pfam" id="PF00069">
    <property type="entry name" value="Pkinase"/>
    <property type="match status" value="1"/>
</dbReference>
<dbReference type="PROSITE" id="PS00108">
    <property type="entry name" value="PROTEIN_KINASE_ST"/>
    <property type="match status" value="1"/>
</dbReference>
<dbReference type="Gene3D" id="3.30.200.20">
    <property type="entry name" value="Phosphorylase Kinase, domain 1"/>
    <property type="match status" value="1"/>
</dbReference>
<keyword evidence="3" id="KW-0274">FAD</keyword>
<dbReference type="InterPro" id="IPR008271">
    <property type="entry name" value="Ser/Thr_kinase_AS"/>
</dbReference>
<keyword evidence="2" id="KW-0547">Nucleotide-binding</keyword>
<evidence type="ECO:0000259" key="7">
    <source>
        <dbReference type="PROSITE" id="PS50011"/>
    </source>
</evidence>
<dbReference type="EMBL" id="JANKHO010000381">
    <property type="protein sequence ID" value="KAJ3510667.1"/>
    <property type="molecule type" value="Genomic_DNA"/>
</dbReference>
<dbReference type="PROSITE" id="PS50011">
    <property type="entry name" value="PROTEIN_KINASE_DOM"/>
    <property type="match status" value="1"/>
</dbReference>
<keyword evidence="4" id="KW-0067">ATP-binding</keyword>
<dbReference type="Gene3D" id="3.50.50.60">
    <property type="entry name" value="FAD/NAD(P)-binding domain"/>
    <property type="match status" value="2"/>
</dbReference>
<evidence type="ECO:0000256" key="3">
    <source>
        <dbReference type="ARBA" id="ARBA00022827"/>
    </source>
</evidence>
<dbReference type="Gene3D" id="1.10.510.10">
    <property type="entry name" value="Transferase(Phosphotransferase) domain 1"/>
    <property type="match status" value="1"/>
</dbReference>
<dbReference type="GO" id="GO:0050660">
    <property type="term" value="F:flavin adenine dinucleotide binding"/>
    <property type="evidence" value="ECO:0007669"/>
    <property type="project" value="InterPro"/>
</dbReference>
<feature type="region of interest" description="Disordered" evidence="6">
    <location>
        <begin position="374"/>
        <end position="407"/>
    </location>
</feature>
<dbReference type="GO" id="GO:0050661">
    <property type="term" value="F:NADP binding"/>
    <property type="evidence" value="ECO:0007669"/>
    <property type="project" value="InterPro"/>
</dbReference>
<dbReference type="GO" id="GO:0005524">
    <property type="term" value="F:ATP binding"/>
    <property type="evidence" value="ECO:0007669"/>
    <property type="project" value="UniProtKB-KW"/>
</dbReference>
<dbReference type="GO" id="GO:0004672">
    <property type="term" value="F:protein kinase activity"/>
    <property type="evidence" value="ECO:0007669"/>
    <property type="project" value="InterPro"/>
</dbReference>